<dbReference type="GO" id="GO:0008677">
    <property type="term" value="F:2-dehydropantoate 2-reductase activity"/>
    <property type="evidence" value="ECO:0007669"/>
    <property type="project" value="UniProtKB-EC"/>
</dbReference>
<dbReference type="NCBIfam" id="TIGR00745">
    <property type="entry name" value="apbA_panE"/>
    <property type="match status" value="1"/>
</dbReference>
<name>A0A3Q9UKJ6_9ACTN</name>
<dbReference type="Pfam" id="PF08546">
    <property type="entry name" value="ApbA_C"/>
    <property type="match status" value="1"/>
</dbReference>
<dbReference type="InterPro" id="IPR036291">
    <property type="entry name" value="NAD(P)-bd_dom_sf"/>
</dbReference>
<evidence type="ECO:0000313" key="7">
    <source>
        <dbReference type="EMBL" id="AZZ39593.1"/>
    </source>
</evidence>
<dbReference type="GO" id="GO:0015940">
    <property type="term" value="P:pantothenate biosynthetic process"/>
    <property type="evidence" value="ECO:0007669"/>
    <property type="project" value="UniProtKB-UniPathway"/>
</dbReference>
<keyword evidence="3 4" id="KW-0560">Oxidoreductase</keyword>
<dbReference type="InterPro" id="IPR003710">
    <property type="entry name" value="ApbA"/>
</dbReference>
<dbReference type="InterPro" id="IPR008927">
    <property type="entry name" value="6-PGluconate_DH-like_C_sf"/>
</dbReference>
<dbReference type="EC" id="1.1.1.169" evidence="4"/>
<evidence type="ECO:0000256" key="1">
    <source>
        <dbReference type="ARBA" id="ARBA00007870"/>
    </source>
</evidence>
<dbReference type="InterPro" id="IPR013332">
    <property type="entry name" value="KPR_N"/>
</dbReference>
<sequence>MRIAVIGAGAIGGFFGARLAAAGQDVVFLARGATLSTLRSRGLVLSGAHELTLPVTAGDDPAEIGPVDVVLVCTKTFQVADAATAYLPGLMGPQTLVVSTQNGLQAPYVLADAVGRDHVAPGICRIWSQLLSPGVIHVSEGPQSLVVGTWEGNASPVLSAFRQALRDAGVHTVDCHNIWTELWTKVVHVVPQGAVGALLDLPLGQLLDHHRSLLGRCMTEIATVGRAQGAELPEDIVEQTLTFLDDQDPTSTTSFQRDITAGRPSELDAQIGAIPGLGDEVGVDTPVCDVIAETLGVHAARGR</sequence>
<comment type="similarity">
    <text evidence="1 4">Belongs to the ketopantoate reductase family.</text>
</comment>
<accession>A0A3Q9UKJ6</accession>
<comment type="pathway">
    <text evidence="4">Cofactor biosynthesis; (R)-pantothenate biosynthesis; (R)-pantoate from 3-methyl-2-oxobutanoate: step 2/2.</text>
</comment>
<reference evidence="8" key="1">
    <citation type="submission" date="2017-12" db="EMBL/GenBank/DDBJ databases">
        <title>Whole genome sequencing of Acidipropionibacterium jensenii strains JS279 and JS280.</title>
        <authorList>
            <person name="Deptula P."/>
            <person name="Laine P."/>
            <person name="Smolander O.-P."/>
            <person name="Paulin L."/>
            <person name="Auvinen P."/>
            <person name="Varmanen P."/>
        </authorList>
    </citation>
    <scope>NUCLEOTIDE SEQUENCE [LARGE SCALE GENOMIC DNA]</scope>
    <source>
        <strain evidence="8">JS280</strain>
    </source>
</reference>
<evidence type="ECO:0000256" key="3">
    <source>
        <dbReference type="ARBA" id="ARBA00023002"/>
    </source>
</evidence>
<proteinExistence type="inferred from homology"/>
<keyword evidence="4" id="KW-0566">Pantothenate biosynthesis</keyword>
<dbReference type="Proteomes" id="UP000285875">
    <property type="component" value="Chromosome"/>
</dbReference>
<dbReference type="InterPro" id="IPR013752">
    <property type="entry name" value="KPA_reductase"/>
</dbReference>
<evidence type="ECO:0000259" key="6">
    <source>
        <dbReference type="Pfam" id="PF08546"/>
    </source>
</evidence>
<feature type="domain" description="Ketopantoate reductase C-terminal" evidence="6">
    <location>
        <begin position="177"/>
        <end position="295"/>
    </location>
</feature>
<protein>
    <recommendedName>
        <fullName evidence="4">2-dehydropantoate 2-reductase</fullName>
        <ecNumber evidence="4">1.1.1.169</ecNumber>
    </recommendedName>
    <alternativeName>
        <fullName evidence="4">Ketopantoate reductase</fullName>
    </alternativeName>
</protein>
<dbReference type="RefSeq" id="WP_097798947.1">
    <property type="nucleotide sequence ID" value="NZ_CP025570.1"/>
</dbReference>
<dbReference type="NCBIfam" id="NF005091">
    <property type="entry name" value="PRK06522.2-2"/>
    <property type="match status" value="1"/>
</dbReference>
<comment type="catalytic activity">
    <reaction evidence="4">
        <text>(R)-pantoate + NADP(+) = 2-dehydropantoate + NADPH + H(+)</text>
        <dbReference type="Rhea" id="RHEA:16233"/>
        <dbReference type="ChEBI" id="CHEBI:11561"/>
        <dbReference type="ChEBI" id="CHEBI:15378"/>
        <dbReference type="ChEBI" id="CHEBI:15980"/>
        <dbReference type="ChEBI" id="CHEBI:57783"/>
        <dbReference type="ChEBI" id="CHEBI:58349"/>
        <dbReference type="EC" id="1.1.1.169"/>
    </reaction>
</comment>
<dbReference type="Pfam" id="PF02558">
    <property type="entry name" value="ApbA"/>
    <property type="match status" value="1"/>
</dbReference>
<dbReference type="AlphaFoldDB" id="A0A3Q9UKJ6"/>
<comment type="function">
    <text evidence="4">Catalyzes the NADPH-dependent reduction of ketopantoate into pantoic acid.</text>
</comment>
<dbReference type="UniPathway" id="UPA00028">
    <property type="reaction ID" value="UER00004"/>
</dbReference>
<evidence type="ECO:0000313" key="8">
    <source>
        <dbReference type="Proteomes" id="UP000285875"/>
    </source>
</evidence>
<dbReference type="SUPFAM" id="SSF51735">
    <property type="entry name" value="NAD(P)-binding Rossmann-fold domains"/>
    <property type="match status" value="1"/>
</dbReference>
<dbReference type="Gene3D" id="3.40.50.720">
    <property type="entry name" value="NAD(P)-binding Rossmann-like Domain"/>
    <property type="match status" value="1"/>
</dbReference>
<dbReference type="InterPro" id="IPR013328">
    <property type="entry name" value="6PGD_dom2"/>
</dbReference>
<evidence type="ECO:0000256" key="4">
    <source>
        <dbReference type="RuleBase" id="RU362068"/>
    </source>
</evidence>
<dbReference type="PANTHER" id="PTHR21708">
    <property type="entry name" value="PROBABLE 2-DEHYDROPANTOATE 2-REDUCTASE"/>
    <property type="match status" value="1"/>
</dbReference>
<dbReference type="EMBL" id="CP025570">
    <property type="protein sequence ID" value="AZZ39593.1"/>
    <property type="molecule type" value="Genomic_DNA"/>
</dbReference>
<evidence type="ECO:0000259" key="5">
    <source>
        <dbReference type="Pfam" id="PF02558"/>
    </source>
</evidence>
<gene>
    <name evidence="7" type="ORF">C0Z10_07335</name>
</gene>
<dbReference type="GO" id="GO:0005737">
    <property type="term" value="C:cytoplasm"/>
    <property type="evidence" value="ECO:0007669"/>
    <property type="project" value="TreeGrafter"/>
</dbReference>
<dbReference type="Gene3D" id="1.10.1040.10">
    <property type="entry name" value="N-(1-d-carboxylethyl)-l-norvaline Dehydrogenase, domain 2"/>
    <property type="match status" value="1"/>
</dbReference>
<evidence type="ECO:0000256" key="2">
    <source>
        <dbReference type="ARBA" id="ARBA00022857"/>
    </source>
</evidence>
<dbReference type="InterPro" id="IPR051402">
    <property type="entry name" value="KPR-Related"/>
</dbReference>
<dbReference type="SUPFAM" id="SSF48179">
    <property type="entry name" value="6-phosphogluconate dehydrogenase C-terminal domain-like"/>
    <property type="match status" value="1"/>
</dbReference>
<dbReference type="KEGG" id="aji:C0Z10_07335"/>
<dbReference type="PANTHER" id="PTHR21708:SF26">
    <property type="entry name" value="2-DEHYDROPANTOATE 2-REDUCTASE"/>
    <property type="match status" value="1"/>
</dbReference>
<keyword evidence="2 4" id="KW-0521">NADP</keyword>
<organism evidence="7 8">
    <name type="scientific">Acidipropionibacterium jensenii</name>
    <dbReference type="NCBI Taxonomy" id="1749"/>
    <lineage>
        <taxon>Bacteria</taxon>
        <taxon>Bacillati</taxon>
        <taxon>Actinomycetota</taxon>
        <taxon>Actinomycetes</taxon>
        <taxon>Propionibacteriales</taxon>
        <taxon>Propionibacteriaceae</taxon>
        <taxon>Acidipropionibacterium</taxon>
    </lineage>
</organism>
<feature type="domain" description="Ketopantoate reductase N-terminal" evidence="5">
    <location>
        <begin position="3"/>
        <end position="151"/>
    </location>
</feature>